<feature type="region of interest" description="Disordered" evidence="1">
    <location>
        <begin position="110"/>
        <end position="155"/>
    </location>
</feature>
<feature type="compositionally biased region" description="Low complexity" evidence="1">
    <location>
        <begin position="110"/>
        <end position="124"/>
    </location>
</feature>
<evidence type="ECO:0000256" key="1">
    <source>
        <dbReference type="SAM" id="MobiDB-lite"/>
    </source>
</evidence>
<protein>
    <submittedName>
        <fullName evidence="3">Uncharacterized protein</fullName>
    </submittedName>
</protein>
<gene>
    <name evidence="3" type="ORF">OEA41_010285</name>
</gene>
<proteinExistence type="predicted"/>
<evidence type="ECO:0000313" key="3">
    <source>
        <dbReference type="EMBL" id="KAK3167159.1"/>
    </source>
</evidence>
<keyword evidence="2" id="KW-0732">Signal</keyword>
<evidence type="ECO:0000313" key="4">
    <source>
        <dbReference type="Proteomes" id="UP001276659"/>
    </source>
</evidence>
<evidence type="ECO:0000256" key="2">
    <source>
        <dbReference type="SAM" id="SignalP"/>
    </source>
</evidence>
<reference evidence="3" key="1">
    <citation type="submission" date="2022-11" db="EMBL/GenBank/DDBJ databases">
        <title>Chromosomal genome sequence assembly and mating type (MAT) locus characterization of the leprose asexual lichenized fungus Lepraria neglecta (Nyl.) Erichsen.</title>
        <authorList>
            <person name="Allen J.L."/>
            <person name="Pfeffer B."/>
        </authorList>
    </citation>
    <scope>NUCLEOTIDE SEQUENCE</scope>
    <source>
        <strain evidence="3">Allen 5258</strain>
    </source>
</reference>
<dbReference type="EMBL" id="JASNWA010000011">
    <property type="protein sequence ID" value="KAK3167159.1"/>
    <property type="molecule type" value="Genomic_DNA"/>
</dbReference>
<feature type="chain" id="PRO_5042082643" evidence="2">
    <location>
        <begin position="23"/>
        <end position="509"/>
    </location>
</feature>
<feature type="signal peptide" evidence="2">
    <location>
        <begin position="1"/>
        <end position="22"/>
    </location>
</feature>
<dbReference type="AlphaFoldDB" id="A0AAD9YW50"/>
<sequence length="509" mass="51262">MAFLSRILPIFVIVLAPGSAATQPCTPLVNQIPDGQIQVQTSVCPTILGTATPFPKYAGSYGNPNVVPPFPVPYESVALGSVANSASQVSNIPASTGLVFGPGPVIGGPLRQSSSSLGTTSSRSIHLTLPSPQMGTNPAQNPGPQPVPTGQQAPSGPFLNPMSENMNPLGSAPLWKPSGNAPVPLLVTGGPTAVSGQSYSVPPSGNIYPSQTGLSNGQLSATNALITLSNGLVVIPAVTVSLNGAEPALQLPNSALISAGGLPAVVSGTTYSILPSNQGLLINGASTLRVPELSSTSPSLPIFTVGGQAFTASPGGFPLASTSVLPGGTPFTISGTVVSLGQGALRIGSATMTLAAAPSHVLTVGDQIFTAAPNGFNIGSTRIFPGSQTVTVSGTHVFLDASSHLQIGSSAVDLGPGGFFPSSTTSSTSSLNLDLITSTMTTLPPGFYTEVPTSTTLVGNMWLTTEQGGHSTIVPVVGGTILWNLPEIPHVTEESYKSLRPITKHATAG</sequence>
<accession>A0AAD9YW50</accession>
<comment type="caution">
    <text evidence="3">The sequence shown here is derived from an EMBL/GenBank/DDBJ whole genome shotgun (WGS) entry which is preliminary data.</text>
</comment>
<keyword evidence="4" id="KW-1185">Reference proteome</keyword>
<dbReference type="Proteomes" id="UP001276659">
    <property type="component" value="Unassembled WGS sequence"/>
</dbReference>
<feature type="compositionally biased region" description="Polar residues" evidence="1">
    <location>
        <begin position="130"/>
        <end position="140"/>
    </location>
</feature>
<organism evidence="3 4">
    <name type="scientific">Lepraria neglecta</name>
    <dbReference type="NCBI Taxonomy" id="209136"/>
    <lineage>
        <taxon>Eukaryota</taxon>
        <taxon>Fungi</taxon>
        <taxon>Dikarya</taxon>
        <taxon>Ascomycota</taxon>
        <taxon>Pezizomycotina</taxon>
        <taxon>Lecanoromycetes</taxon>
        <taxon>OSLEUM clade</taxon>
        <taxon>Lecanoromycetidae</taxon>
        <taxon>Lecanorales</taxon>
        <taxon>Lecanorineae</taxon>
        <taxon>Stereocaulaceae</taxon>
        <taxon>Lepraria</taxon>
    </lineage>
</organism>
<name>A0AAD9YW50_9LECA</name>